<feature type="transmembrane region" description="Helical" evidence="2">
    <location>
        <begin position="67"/>
        <end position="85"/>
    </location>
</feature>
<comment type="caution">
    <text evidence="3">The sequence shown here is derived from an EMBL/GenBank/DDBJ whole genome shotgun (WGS) entry which is preliminary data.</text>
</comment>
<evidence type="ECO:0000313" key="4">
    <source>
        <dbReference type="Proteomes" id="UP001629249"/>
    </source>
</evidence>
<feature type="transmembrane region" description="Helical" evidence="2">
    <location>
        <begin position="97"/>
        <end position="116"/>
    </location>
</feature>
<gene>
    <name evidence="3" type="ORF">PQR66_32295</name>
</gene>
<evidence type="ECO:0000256" key="2">
    <source>
        <dbReference type="SAM" id="Phobius"/>
    </source>
</evidence>
<feature type="region of interest" description="Disordered" evidence="1">
    <location>
        <begin position="1"/>
        <end position="28"/>
    </location>
</feature>
<name>A0ABW8ZZC9_9BURK</name>
<feature type="transmembrane region" description="Helical" evidence="2">
    <location>
        <begin position="128"/>
        <end position="149"/>
    </location>
</feature>
<dbReference type="Proteomes" id="UP001629249">
    <property type="component" value="Unassembled WGS sequence"/>
</dbReference>
<evidence type="ECO:0000313" key="3">
    <source>
        <dbReference type="EMBL" id="MFL9887743.1"/>
    </source>
</evidence>
<sequence>MTPPDQRAAMDTGQAIPTERPGNRPPGAPKQAAIAGGAFFLGAGLTFVELVDSAVALKGLTDDDVFLPAWIVLAVLMLTVGIGVGGGKRWAIRFFRWLSFGAMALYVPLLALAFYLKAGPTPVDADLAWVMLAFAVVKLPCLIVIYRAFRQLRWLDPDSLPHEWEPPFRQR</sequence>
<keyword evidence="2" id="KW-0812">Transmembrane</keyword>
<keyword evidence="2" id="KW-0472">Membrane</keyword>
<reference evidence="3 4" key="1">
    <citation type="journal article" date="2024" name="Chem. Sci.">
        <title>Discovery of megapolipeptins by genome mining of a Burkholderiales bacteria collection.</title>
        <authorList>
            <person name="Paulo B.S."/>
            <person name="Recchia M.J.J."/>
            <person name="Lee S."/>
            <person name="Fergusson C.H."/>
            <person name="Romanowski S.B."/>
            <person name="Hernandez A."/>
            <person name="Krull N."/>
            <person name="Liu D.Y."/>
            <person name="Cavanagh H."/>
            <person name="Bos A."/>
            <person name="Gray C.A."/>
            <person name="Murphy B.T."/>
            <person name="Linington R.G."/>
            <person name="Eustaquio A.S."/>
        </authorList>
    </citation>
    <scope>NUCLEOTIDE SEQUENCE [LARGE SCALE GENOMIC DNA]</scope>
    <source>
        <strain evidence="3 4">RL16-012-BIC-B</strain>
    </source>
</reference>
<feature type="transmembrane region" description="Helical" evidence="2">
    <location>
        <begin position="32"/>
        <end position="55"/>
    </location>
</feature>
<keyword evidence="4" id="KW-1185">Reference proteome</keyword>
<protein>
    <submittedName>
        <fullName evidence="3">Uncharacterized protein</fullName>
    </submittedName>
</protein>
<dbReference type="RefSeq" id="WP_408326087.1">
    <property type="nucleotide sequence ID" value="NZ_JAQQFH010000002.1"/>
</dbReference>
<dbReference type="EMBL" id="JAQQFN010000030">
    <property type="protein sequence ID" value="MFL9887743.1"/>
    <property type="molecule type" value="Genomic_DNA"/>
</dbReference>
<accession>A0ABW8ZZC9</accession>
<organism evidence="3 4">
    <name type="scientific">Paraburkholderia agricolaris</name>
    <dbReference type="NCBI Taxonomy" id="2152888"/>
    <lineage>
        <taxon>Bacteria</taxon>
        <taxon>Pseudomonadati</taxon>
        <taxon>Pseudomonadota</taxon>
        <taxon>Betaproteobacteria</taxon>
        <taxon>Burkholderiales</taxon>
        <taxon>Burkholderiaceae</taxon>
        <taxon>Paraburkholderia</taxon>
    </lineage>
</organism>
<keyword evidence="2" id="KW-1133">Transmembrane helix</keyword>
<evidence type="ECO:0000256" key="1">
    <source>
        <dbReference type="SAM" id="MobiDB-lite"/>
    </source>
</evidence>
<proteinExistence type="predicted"/>